<evidence type="ECO:0000313" key="3">
    <source>
        <dbReference type="Proteomes" id="UP000032735"/>
    </source>
</evidence>
<accession>A0A068R1V4</accession>
<keyword evidence="1" id="KW-0812">Transmembrane</keyword>
<evidence type="ECO:0000256" key="1">
    <source>
        <dbReference type="SAM" id="Phobius"/>
    </source>
</evidence>
<name>A0A068R1V4_9GAMM</name>
<proteinExistence type="predicted"/>
<dbReference type="EMBL" id="FO704551">
    <property type="protein sequence ID" value="CDG20100.1"/>
    <property type="molecule type" value="Genomic_DNA"/>
</dbReference>
<keyword evidence="3" id="KW-1185">Reference proteome</keyword>
<gene>
    <name evidence="2" type="ORF">XPG1_0445</name>
</gene>
<sequence>MTITNNIITYLLAAILIIPLRFLSSPEPKAARKPGNEWHELHHGLRGAPVLAGILFLSLADTLSSAAHNVGFPIISKLLTPDDQ</sequence>
<keyword evidence="1" id="KW-1133">Transmembrane helix</keyword>
<organism evidence="2 3">
    <name type="scientific">Xenorhabdus poinarii G6</name>
    <dbReference type="NCBI Taxonomy" id="1354304"/>
    <lineage>
        <taxon>Bacteria</taxon>
        <taxon>Pseudomonadati</taxon>
        <taxon>Pseudomonadota</taxon>
        <taxon>Gammaproteobacteria</taxon>
        <taxon>Enterobacterales</taxon>
        <taxon>Morganellaceae</taxon>
        <taxon>Xenorhabdus</taxon>
    </lineage>
</organism>
<dbReference type="RefSeq" id="WP_045957592.1">
    <property type="nucleotide sequence ID" value="NZ_FO704551.1"/>
</dbReference>
<keyword evidence="1" id="KW-0472">Membrane</keyword>
<dbReference type="Proteomes" id="UP000032735">
    <property type="component" value="Chromosome"/>
</dbReference>
<dbReference type="HOGENOM" id="CLU_2526721_0_0_6"/>
<dbReference type="KEGG" id="xpo:XPG1_0445"/>
<evidence type="ECO:0000313" key="2">
    <source>
        <dbReference type="EMBL" id="CDG20100.1"/>
    </source>
</evidence>
<reference evidence="2 3" key="1">
    <citation type="submission" date="2013-07" db="EMBL/GenBank/DDBJ databases">
        <authorList>
            <person name="Genoscope - CEA"/>
        </authorList>
    </citation>
    <scope>NUCLEOTIDE SEQUENCE [LARGE SCALE GENOMIC DNA]</scope>
    <source>
        <strain evidence="2 3">G6</strain>
    </source>
</reference>
<protein>
    <submittedName>
        <fullName evidence="2">Major facilitator family transporter</fullName>
    </submittedName>
</protein>
<feature type="transmembrane region" description="Helical" evidence="1">
    <location>
        <begin position="6"/>
        <end position="23"/>
    </location>
</feature>
<dbReference type="AlphaFoldDB" id="A0A068R1V4"/>